<evidence type="ECO:0000256" key="1">
    <source>
        <dbReference type="ARBA" id="ARBA00010371"/>
    </source>
</evidence>
<dbReference type="PANTHER" id="PTHR44573:SF3">
    <property type="entry name" value="CYTOSOLIC ALKENAL_ONE OXIDOREDUCTASE"/>
    <property type="match status" value="1"/>
</dbReference>
<comment type="similarity">
    <text evidence="1">Belongs to the zinc-containing alcohol dehydrogenase family. Quinone oxidoreductase subfamily.</text>
</comment>
<proteinExistence type="inferred from homology"/>
<dbReference type="InterPro" id="IPR044626">
    <property type="entry name" value="AOR-like"/>
</dbReference>
<dbReference type="GO" id="GO:0016628">
    <property type="term" value="F:oxidoreductase activity, acting on the CH-CH group of donors, NAD or NADP as acceptor"/>
    <property type="evidence" value="ECO:0007669"/>
    <property type="project" value="InterPro"/>
</dbReference>
<evidence type="ECO:0000313" key="5">
    <source>
        <dbReference type="Proteomes" id="UP000507222"/>
    </source>
</evidence>
<keyword evidence="2" id="KW-0560">Oxidoreductase</keyword>
<name>A0A6J5UFU6_PRUAR</name>
<dbReference type="InterPro" id="IPR013154">
    <property type="entry name" value="ADH-like_N"/>
</dbReference>
<evidence type="ECO:0000259" key="3">
    <source>
        <dbReference type="Pfam" id="PF08240"/>
    </source>
</evidence>
<dbReference type="PANTHER" id="PTHR44573">
    <property type="entry name" value="NADPH-DEPENDENT ALKENAL/ONE OXIDOREDUCTASE, CHLOROPLASTIC"/>
    <property type="match status" value="1"/>
</dbReference>
<dbReference type="Gene3D" id="3.90.180.10">
    <property type="entry name" value="Medium-chain alcohol dehydrogenases, catalytic domain"/>
    <property type="match status" value="1"/>
</dbReference>
<protein>
    <recommendedName>
        <fullName evidence="3">Alcohol dehydrogenase-like N-terminal domain-containing protein</fullName>
    </recommendedName>
</protein>
<evidence type="ECO:0000256" key="2">
    <source>
        <dbReference type="ARBA" id="ARBA00023002"/>
    </source>
</evidence>
<evidence type="ECO:0000313" key="4">
    <source>
        <dbReference type="EMBL" id="CAB4275199.1"/>
    </source>
</evidence>
<reference evidence="4 5" key="1">
    <citation type="submission" date="2020-05" db="EMBL/GenBank/DDBJ databases">
        <authorList>
            <person name="Campoy J."/>
            <person name="Schneeberger K."/>
            <person name="Spophaly S."/>
        </authorList>
    </citation>
    <scope>NUCLEOTIDE SEQUENCE [LARGE SCALE GENOMIC DNA]</scope>
    <source>
        <strain evidence="4">PruArmRojPasFocal</strain>
    </source>
</reference>
<dbReference type="Pfam" id="PF08240">
    <property type="entry name" value="ADH_N"/>
    <property type="match status" value="1"/>
</dbReference>
<dbReference type="SUPFAM" id="SSF50129">
    <property type="entry name" value="GroES-like"/>
    <property type="match status" value="1"/>
</dbReference>
<gene>
    <name evidence="4" type="ORF">CURHAP_LOCUS24000</name>
</gene>
<feature type="domain" description="Alcohol dehydrogenase-like N-terminal" evidence="3">
    <location>
        <begin position="15"/>
        <end position="69"/>
    </location>
</feature>
<sequence>MLKLDPNMPLPQVEEDHVLIEVAAAALNPIDHMRLLGYFKDTDSALPTVPGYDVAGVVVKLGSQARKFKARMKYIGLSMSKV</sequence>
<dbReference type="InterPro" id="IPR011032">
    <property type="entry name" value="GroES-like_sf"/>
</dbReference>
<dbReference type="EMBL" id="CAEKDK010000003">
    <property type="protein sequence ID" value="CAB4275199.1"/>
    <property type="molecule type" value="Genomic_DNA"/>
</dbReference>
<accession>A0A6J5UFU6</accession>
<organism evidence="4 5">
    <name type="scientific">Prunus armeniaca</name>
    <name type="common">Apricot</name>
    <name type="synonym">Armeniaca vulgaris</name>
    <dbReference type="NCBI Taxonomy" id="36596"/>
    <lineage>
        <taxon>Eukaryota</taxon>
        <taxon>Viridiplantae</taxon>
        <taxon>Streptophyta</taxon>
        <taxon>Embryophyta</taxon>
        <taxon>Tracheophyta</taxon>
        <taxon>Spermatophyta</taxon>
        <taxon>Magnoliopsida</taxon>
        <taxon>eudicotyledons</taxon>
        <taxon>Gunneridae</taxon>
        <taxon>Pentapetalae</taxon>
        <taxon>rosids</taxon>
        <taxon>fabids</taxon>
        <taxon>Rosales</taxon>
        <taxon>Rosaceae</taxon>
        <taxon>Amygdaloideae</taxon>
        <taxon>Amygdaleae</taxon>
        <taxon>Prunus</taxon>
    </lineage>
</organism>
<dbReference type="AlphaFoldDB" id="A0A6J5UFU6"/>
<dbReference type="Proteomes" id="UP000507222">
    <property type="component" value="Unassembled WGS sequence"/>
</dbReference>